<gene>
    <name evidence="2" type="ORF">NONO_c28980</name>
</gene>
<evidence type="ECO:0000259" key="1">
    <source>
        <dbReference type="Pfam" id="PF07836"/>
    </source>
</evidence>
<feature type="domain" description="DmpG-like communication" evidence="1">
    <location>
        <begin position="10"/>
        <end position="48"/>
    </location>
</feature>
<dbReference type="KEGG" id="nno:NONO_c28980"/>
<dbReference type="InterPro" id="IPR012425">
    <property type="entry name" value="DmpG_comm"/>
</dbReference>
<dbReference type="EMBL" id="CP006850">
    <property type="protein sequence ID" value="AHH17687.1"/>
    <property type="molecule type" value="Genomic_DNA"/>
</dbReference>
<name>W5TEM4_9NOCA</name>
<dbReference type="GO" id="GO:0016833">
    <property type="term" value="F:oxo-acid-lyase activity"/>
    <property type="evidence" value="ECO:0007669"/>
    <property type="project" value="InterPro"/>
</dbReference>
<organism evidence="2 3">
    <name type="scientific">Nocardia nova SH22a</name>
    <dbReference type="NCBI Taxonomy" id="1415166"/>
    <lineage>
        <taxon>Bacteria</taxon>
        <taxon>Bacillati</taxon>
        <taxon>Actinomycetota</taxon>
        <taxon>Actinomycetes</taxon>
        <taxon>Mycobacteriales</taxon>
        <taxon>Nocardiaceae</taxon>
        <taxon>Nocardia</taxon>
    </lineage>
</organism>
<keyword evidence="3" id="KW-1185">Reference proteome</keyword>
<dbReference type="Proteomes" id="UP000019150">
    <property type="component" value="Chromosome"/>
</dbReference>
<accession>W5TEM4</accession>
<dbReference type="AlphaFoldDB" id="W5TEM4"/>
<dbReference type="Gene3D" id="1.10.8.60">
    <property type="match status" value="1"/>
</dbReference>
<proteinExistence type="predicted"/>
<dbReference type="STRING" id="1415166.NONO_c28980"/>
<evidence type="ECO:0000313" key="3">
    <source>
        <dbReference type="Proteomes" id="UP000019150"/>
    </source>
</evidence>
<sequence length="52" mass="5379">MVAAVTPVHYAEIAAEQDGPDARTLLPEVGRRGLIGGQEDVIVDIALDHAGA</sequence>
<dbReference type="SUPFAM" id="SSF89000">
    <property type="entry name" value="post-HMGL domain-like"/>
    <property type="match status" value="1"/>
</dbReference>
<protein>
    <recommendedName>
        <fullName evidence="1">DmpG-like communication domain-containing protein</fullName>
    </recommendedName>
</protein>
<reference evidence="2 3" key="1">
    <citation type="journal article" date="2014" name="Appl. Environ. Microbiol.">
        <title>Insights into the Microbial Degradation of Rubber and Gutta-Percha by Analysis of the Complete Genome of Nocardia nova SH22a.</title>
        <authorList>
            <person name="Luo Q."/>
            <person name="Hiessl S."/>
            <person name="Poehlein A."/>
            <person name="Daniel R."/>
            <person name="Steinbuchel A."/>
        </authorList>
    </citation>
    <scope>NUCLEOTIDE SEQUENCE [LARGE SCALE GENOMIC DNA]</scope>
    <source>
        <strain evidence="2">SH22a</strain>
    </source>
</reference>
<dbReference type="PATRIC" id="fig|1415166.3.peg.2970"/>
<dbReference type="HOGENOM" id="CLU_3082371_0_0_11"/>
<evidence type="ECO:0000313" key="2">
    <source>
        <dbReference type="EMBL" id="AHH17687.1"/>
    </source>
</evidence>
<dbReference type="Pfam" id="PF07836">
    <property type="entry name" value="DmpG_comm"/>
    <property type="match status" value="1"/>
</dbReference>